<name>A0ACC0BFT7_CATRO</name>
<keyword evidence="2" id="KW-1185">Reference proteome</keyword>
<sequence length="421" mass="47539">MDSDDDSTNENNSGLLRYRSAPSSFLANFCSDIIGADDDDDHHHKRVKISTIETETQWFMTSGQQQSNSQFSSHVLKDNSNDFALNSPQLPPHPQYPRSNAITQLNGGFLFRVQNSNLMRQNSSPAGFFSHLSPQNANGYAGSAFPNGASTGTSAVLSPSSNRFSSGNGIPSNLGMMLSRISESENENPIPGRTNNINIPDPEPDHQKLSNASNNRESQLYCPPLPFSSRNNNNNSSKYSHNFTGFKTEIENDHQGLFSDNHQVILKLKLLIWDLNLYFWIRKYCCFVKQGGEPRRNRSPMLSHHLSLPKISGEIVAMEKLLQFRDTTTVPCKIRAKRGCATHPRSIAERVRRTRISERMKKLQELVPNMDKQTNTADMLDLAVHYIKDLRKQYKTLSEFRANCRCSDTHKSVSVVDHEEF</sequence>
<evidence type="ECO:0000313" key="2">
    <source>
        <dbReference type="Proteomes" id="UP001060085"/>
    </source>
</evidence>
<dbReference type="EMBL" id="CM044703">
    <property type="protein sequence ID" value="KAI5671490.1"/>
    <property type="molecule type" value="Genomic_DNA"/>
</dbReference>
<organism evidence="1 2">
    <name type="scientific">Catharanthus roseus</name>
    <name type="common">Madagascar periwinkle</name>
    <name type="synonym">Vinca rosea</name>
    <dbReference type="NCBI Taxonomy" id="4058"/>
    <lineage>
        <taxon>Eukaryota</taxon>
        <taxon>Viridiplantae</taxon>
        <taxon>Streptophyta</taxon>
        <taxon>Embryophyta</taxon>
        <taxon>Tracheophyta</taxon>
        <taxon>Spermatophyta</taxon>
        <taxon>Magnoliopsida</taxon>
        <taxon>eudicotyledons</taxon>
        <taxon>Gunneridae</taxon>
        <taxon>Pentapetalae</taxon>
        <taxon>asterids</taxon>
        <taxon>lamiids</taxon>
        <taxon>Gentianales</taxon>
        <taxon>Apocynaceae</taxon>
        <taxon>Rauvolfioideae</taxon>
        <taxon>Vinceae</taxon>
        <taxon>Catharanthinae</taxon>
        <taxon>Catharanthus</taxon>
    </lineage>
</organism>
<dbReference type="Proteomes" id="UP001060085">
    <property type="component" value="Linkage Group LG03"/>
</dbReference>
<comment type="caution">
    <text evidence="1">The sequence shown here is derived from an EMBL/GenBank/DDBJ whole genome shotgun (WGS) entry which is preliminary data.</text>
</comment>
<accession>A0ACC0BFT7</accession>
<reference evidence="2" key="1">
    <citation type="journal article" date="2023" name="Nat. Plants">
        <title>Single-cell RNA sequencing provides a high-resolution roadmap for understanding the multicellular compartmentation of specialized metabolism.</title>
        <authorList>
            <person name="Sun S."/>
            <person name="Shen X."/>
            <person name="Li Y."/>
            <person name="Li Y."/>
            <person name="Wang S."/>
            <person name="Li R."/>
            <person name="Zhang H."/>
            <person name="Shen G."/>
            <person name="Guo B."/>
            <person name="Wei J."/>
            <person name="Xu J."/>
            <person name="St-Pierre B."/>
            <person name="Chen S."/>
            <person name="Sun C."/>
        </authorList>
    </citation>
    <scope>NUCLEOTIDE SEQUENCE [LARGE SCALE GENOMIC DNA]</scope>
</reference>
<gene>
    <name evidence="1" type="ORF">M9H77_11854</name>
</gene>
<protein>
    <submittedName>
        <fullName evidence="1">Uncharacterized protein</fullName>
    </submittedName>
</protein>
<evidence type="ECO:0000313" key="1">
    <source>
        <dbReference type="EMBL" id="KAI5671490.1"/>
    </source>
</evidence>
<proteinExistence type="predicted"/>